<name>A0A9X3S9W1_9ACTN</name>
<dbReference type="EMBL" id="JAPDDP010000006">
    <property type="protein sequence ID" value="MDA0179660.1"/>
    <property type="molecule type" value="Genomic_DNA"/>
</dbReference>
<sequence length="196" mass="18749">MPKYFSSRGTHIAVGLIAVSSFAALPMAALAQVPTDATGTLAAGQLTNSAPALAPFAANLTGVTQTITTAVGAWNVTDATGSNEGYSITVAATAPVVAGGAVGTFAGGEAWMTLTPTTATATAGNPAAAGPTAGGAQALSTTAATIQNADADTGQGSWDFAADAGAVENLAVVIPGDASAGSYSSTLTYTAAPPVA</sequence>
<evidence type="ECO:0008006" key="4">
    <source>
        <dbReference type="Google" id="ProtNLM"/>
    </source>
</evidence>
<feature type="signal peptide" evidence="1">
    <location>
        <begin position="1"/>
        <end position="31"/>
    </location>
</feature>
<keyword evidence="3" id="KW-1185">Reference proteome</keyword>
<evidence type="ECO:0000313" key="2">
    <source>
        <dbReference type="EMBL" id="MDA0179660.1"/>
    </source>
</evidence>
<comment type="caution">
    <text evidence="2">The sequence shown here is derived from an EMBL/GenBank/DDBJ whole genome shotgun (WGS) entry which is preliminary data.</text>
</comment>
<gene>
    <name evidence="2" type="ORF">OJ997_05085</name>
</gene>
<keyword evidence="1" id="KW-0732">Signal</keyword>
<reference evidence="2" key="1">
    <citation type="submission" date="2022-10" db="EMBL/GenBank/DDBJ databases">
        <title>The WGS of Solirubrobacter phytolaccae KCTC 29190.</title>
        <authorList>
            <person name="Jiang Z."/>
        </authorList>
    </citation>
    <scope>NUCLEOTIDE SEQUENCE</scope>
    <source>
        <strain evidence="2">KCTC 29190</strain>
    </source>
</reference>
<dbReference type="RefSeq" id="WP_270023958.1">
    <property type="nucleotide sequence ID" value="NZ_JAPDDP010000006.1"/>
</dbReference>
<organism evidence="2 3">
    <name type="scientific">Solirubrobacter phytolaccae</name>
    <dbReference type="NCBI Taxonomy" id="1404360"/>
    <lineage>
        <taxon>Bacteria</taxon>
        <taxon>Bacillati</taxon>
        <taxon>Actinomycetota</taxon>
        <taxon>Thermoleophilia</taxon>
        <taxon>Solirubrobacterales</taxon>
        <taxon>Solirubrobacteraceae</taxon>
        <taxon>Solirubrobacter</taxon>
    </lineage>
</organism>
<evidence type="ECO:0000256" key="1">
    <source>
        <dbReference type="SAM" id="SignalP"/>
    </source>
</evidence>
<feature type="chain" id="PRO_5040822042" description="WxL domain-containing protein" evidence="1">
    <location>
        <begin position="32"/>
        <end position="196"/>
    </location>
</feature>
<dbReference type="AlphaFoldDB" id="A0A9X3S9W1"/>
<protein>
    <recommendedName>
        <fullName evidence="4">WxL domain-containing protein</fullName>
    </recommendedName>
</protein>
<accession>A0A9X3S9W1</accession>
<proteinExistence type="predicted"/>
<dbReference type="Proteomes" id="UP001147653">
    <property type="component" value="Unassembled WGS sequence"/>
</dbReference>
<evidence type="ECO:0000313" key="3">
    <source>
        <dbReference type="Proteomes" id="UP001147653"/>
    </source>
</evidence>